<dbReference type="RefSeq" id="WP_344754413.1">
    <property type="nucleotide sequence ID" value="NZ_BAABAE010000003.1"/>
</dbReference>
<evidence type="ECO:0000256" key="1">
    <source>
        <dbReference type="ARBA" id="ARBA00022722"/>
    </source>
</evidence>
<evidence type="ECO:0000313" key="7">
    <source>
        <dbReference type="Proteomes" id="UP001501004"/>
    </source>
</evidence>
<comment type="caution">
    <text evidence="6">The sequence shown here is derived from an EMBL/GenBank/DDBJ whole genome shotgun (WGS) entry which is preliminary data.</text>
</comment>
<evidence type="ECO:0000256" key="2">
    <source>
        <dbReference type="ARBA" id="ARBA00022723"/>
    </source>
</evidence>
<evidence type="ECO:0000259" key="5">
    <source>
        <dbReference type="Pfam" id="PF01850"/>
    </source>
</evidence>
<keyword evidence="2" id="KW-0479">Metal-binding</keyword>
<accession>A0ABP7FHW1</accession>
<sequence length="147" mass="16082">MIVYLDSSVVVRGYLADEIDHVEVRRLLEDPRHTTITGSWTRIEVTGALIRAAAAHRGDHQALLAAFEDDVSEVSGTLTVVDAEQAELERIALELVRGSGIRSMDAWHLACARLALDELSEPGEERGFATRDGEQAAIAREMGFAIL</sequence>
<keyword evidence="4" id="KW-0460">Magnesium</keyword>
<gene>
    <name evidence="6" type="ORF">GCM10022239_10170</name>
</gene>
<reference evidence="7" key="1">
    <citation type="journal article" date="2019" name="Int. J. Syst. Evol. Microbiol.">
        <title>The Global Catalogue of Microorganisms (GCM) 10K type strain sequencing project: providing services to taxonomists for standard genome sequencing and annotation.</title>
        <authorList>
            <consortium name="The Broad Institute Genomics Platform"/>
            <consortium name="The Broad Institute Genome Sequencing Center for Infectious Disease"/>
            <person name="Wu L."/>
            <person name="Ma J."/>
        </authorList>
    </citation>
    <scope>NUCLEOTIDE SEQUENCE [LARGE SCALE GENOMIC DNA]</scope>
    <source>
        <strain evidence="7">JCM 16949</strain>
    </source>
</reference>
<protein>
    <recommendedName>
        <fullName evidence="5">PIN domain-containing protein</fullName>
    </recommendedName>
</protein>
<dbReference type="EMBL" id="BAABAE010000003">
    <property type="protein sequence ID" value="GAA3736229.1"/>
    <property type="molecule type" value="Genomic_DNA"/>
</dbReference>
<evidence type="ECO:0000256" key="3">
    <source>
        <dbReference type="ARBA" id="ARBA00022801"/>
    </source>
</evidence>
<dbReference type="Gene3D" id="3.40.50.1010">
    <property type="entry name" value="5'-nuclease"/>
    <property type="match status" value="1"/>
</dbReference>
<organism evidence="6 7">
    <name type="scientific">Leifsonella bigeumensis</name>
    <dbReference type="NCBI Taxonomy" id="433643"/>
    <lineage>
        <taxon>Bacteria</taxon>
        <taxon>Bacillati</taxon>
        <taxon>Actinomycetota</taxon>
        <taxon>Actinomycetes</taxon>
        <taxon>Micrococcales</taxon>
        <taxon>Microbacteriaceae</taxon>
        <taxon>Leifsonella</taxon>
    </lineage>
</organism>
<dbReference type="InterPro" id="IPR029060">
    <property type="entry name" value="PIN-like_dom_sf"/>
</dbReference>
<dbReference type="Pfam" id="PF01850">
    <property type="entry name" value="PIN"/>
    <property type="match status" value="1"/>
</dbReference>
<dbReference type="InterPro" id="IPR002716">
    <property type="entry name" value="PIN_dom"/>
</dbReference>
<name>A0ABP7FHW1_9MICO</name>
<evidence type="ECO:0000256" key="4">
    <source>
        <dbReference type="ARBA" id="ARBA00022842"/>
    </source>
</evidence>
<dbReference type="Proteomes" id="UP001501004">
    <property type="component" value="Unassembled WGS sequence"/>
</dbReference>
<proteinExistence type="predicted"/>
<keyword evidence="7" id="KW-1185">Reference proteome</keyword>
<feature type="domain" description="PIN" evidence="5">
    <location>
        <begin position="3"/>
        <end position="114"/>
    </location>
</feature>
<evidence type="ECO:0000313" key="6">
    <source>
        <dbReference type="EMBL" id="GAA3736229.1"/>
    </source>
</evidence>
<dbReference type="SUPFAM" id="SSF88723">
    <property type="entry name" value="PIN domain-like"/>
    <property type="match status" value="1"/>
</dbReference>
<dbReference type="CDD" id="cd09874">
    <property type="entry name" value="PIN_MT3492-like"/>
    <property type="match status" value="1"/>
</dbReference>
<keyword evidence="1" id="KW-0540">Nuclease</keyword>
<keyword evidence="3" id="KW-0378">Hydrolase</keyword>